<dbReference type="Proteomes" id="UP001500994">
    <property type="component" value="Unassembled WGS sequence"/>
</dbReference>
<evidence type="ECO:0000256" key="1">
    <source>
        <dbReference type="SAM" id="MobiDB-lite"/>
    </source>
</evidence>
<feature type="region of interest" description="Disordered" evidence="1">
    <location>
        <begin position="1"/>
        <end position="38"/>
    </location>
</feature>
<organism evidence="2 3">
    <name type="scientific">Streptomyces lunalinharesii</name>
    <dbReference type="NCBI Taxonomy" id="333384"/>
    <lineage>
        <taxon>Bacteria</taxon>
        <taxon>Bacillati</taxon>
        <taxon>Actinomycetota</taxon>
        <taxon>Actinomycetes</taxon>
        <taxon>Kitasatosporales</taxon>
        <taxon>Streptomycetaceae</taxon>
        <taxon>Streptomyces</taxon>
    </lineage>
</organism>
<name>A0ABP6F4U9_9ACTN</name>
<accession>A0ABP6F4U9</accession>
<feature type="region of interest" description="Disordered" evidence="1">
    <location>
        <begin position="52"/>
        <end position="72"/>
    </location>
</feature>
<protein>
    <recommendedName>
        <fullName evidence="4">Bacteriocin</fullName>
    </recommendedName>
</protein>
<dbReference type="RefSeq" id="WP_344581863.1">
    <property type="nucleotide sequence ID" value="NZ_BAAARK010000025.1"/>
</dbReference>
<reference evidence="3" key="1">
    <citation type="journal article" date="2019" name="Int. J. Syst. Evol. Microbiol.">
        <title>The Global Catalogue of Microorganisms (GCM) 10K type strain sequencing project: providing services to taxonomists for standard genome sequencing and annotation.</title>
        <authorList>
            <consortium name="The Broad Institute Genomics Platform"/>
            <consortium name="The Broad Institute Genome Sequencing Center for Infectious Disease"/>
            <person name="Wu L."/>
            <person name="Ma J."/>
        </authorList>
    </citation>
    <scope>NUCLEOTIDE SEQUENCE [LARGE SCALE GENOMIC DNA]</scope>
    <source>
        <strain evidence="3">JCM 16374</strain>
    </source>
</reference>
<gene>
    <name evidence="2" type="ORF">GCM10009864_60390</name>
</gene>
<evidence type="ECO:0000313" key="3">
    <source>
        <dbReference type="Proteomes" id="UP001500994"/>
    </source>
</evidence>
<keyword evidence="3" id="KW-1185">Reference proteome</keyword>
<sequence>MTKDNENTVELSDTDLDGVAGGWSGAGNVNATAPVSEHEQTLELQAGMTYEQAGNSFPGNVDNPTPAGPAEG</sequence>
<evidence type="ECO:0000313" key="2">
    <source>
        <dbReference type="EMBL" id="GAA2679982.1"/>
    </source>
</evidence>
<comment type="caution">
    <text evidence="2">The sequence shown here is derived from an EMBL/GenBank/DDBJ whole genome shotgun (WGS) entry which is preliminary data.</text>
</comment>
<evidence type="ECO:0008006" key="4">
    <source>
        <dbReference type="Google" id="ProtNLM"/>
    </source>
</evidence>
<proteinExistence type="predicted"/>
<dbReference type="EMBL" id="BAAARK010000025">
    <property type="protein sequence ID" value="GAA2679982.1"/>
    <property type="molecule type" value="Genomic_DNA"/>
</dbReference>